<feature type="transmembrane region" description="Helical" evidence="1">
    <location>
        <begin position="112"/>
        <end position="131"/>
    </location>
</feature>
<protein>
    <submittedName>
        <fullName evidence="2">Uncharacterized protein</fullName>
    </submittedName>
</protein>
<sequence length="154" mass="16561">MWWYTLVLVVFGILVGCGRLVWEQRREHLTGIVKQLMTFTLVTGSGVAVLQLLVTGFDALAKALLDDATKGAGFAQNVGGMIALGGGLGVLLAIVFGVIAILVSLIQLVMMVFRSGILILLAGGLPTAAAFTNTETGRQWFQRFLSWLIAFTLY</sequence>
<feature type="non-terminal residue" evidence="2">
    <location>
        <position position="154"/>
    </location>
</feature>
<dbReference type="EMBL" id="JTDL01000068">
    <property type="protein sequence ID" value="KHL04612.1"/>
    <property type="molecule type" value="Genomic_DNA"/>
</dbReference>
<dbReference type="Pfam" id="PF19590">
    <property type="entry name" value="TrbL_3"/>
    <property type="match status" value="1"/>
</dbReference>
<feature type="transmembrane region" description="Helical" evidence="1">
    <location>
        <begin position="6"/>
        <end position="24"/>
    </location>
</feature>
<keyword evidence="1" id="KW-0472">Membrane</keyword>
<keyword evidence="1" id="KW-0812">Transmembrane</keyword>
<feature type="transmembrane region" description="Helical" evidence="1">
    <location>
        <begin position="81"/>
        <end position="105"/>
    </location>
</feature>
<name>A0A0B2ALV1_9MICC</name>
<keyword evidence="1" id="KW-1133">Transmembrane helix</keyword>
<proteinExistence type="predicted"/>
<evidence type="ECO:0000313" key="2">
    <source>
        <dbReference type="EMBL" id="KHL04612.1"/>
    </source>
</evidence>
<accession>A0A0B2ALV1</accession>
<comment type="caution">
    <text evidence="2">The sequence shown here is derived from an EMBL/GenBank/DDBJ whole genome shotgun (WGS) entry which is preliminary data.</text>
</comment>
<organism evidence="2 3">
    <name type="scientific">Sinomonas humi</name>
    <dbReference type="NCBI Taxonomy" id="1338436"/>
    <lineage>
        <taxon>Bacteria</taxon>
        <taxon>Bacillati</taxon>
        <taxon>Actinomycetota</taxon>
        <taxon>Actinomycetes</taxon>
        <taxon>Micrococcales</taxon>
        <taxon>Micrococcaceae</taxon>
        <taxon>Sinomonas</taxon>
    </lineage>
</organism>
<dbReference type="InterPro" id="IPR045782">
    <property type="entry name" value="TrbL_3"/>
</dbReference>
<gene>
    <name evidence="2" type="ORF">LK10_04435</name>
</gene>
<dbReference type="AlphaFoldDB" id="A0A0B2ALV1"/>
<dbReference type="STRING" id="1338436.LK10_04435"/>
<reference evidence="2 3" key="1">
    <citation type="submission" date="2014-09" db="EMBL/GenBank/DDBJ databases">
        <title>Genome sequence of Sinomonas sp. MUSC 117.</title>
        <authorList>
            <person name="Lee L.-H."/>
        </authorList>
    </citation>
    <scope>NUCLEOTIDE SEQUENCE [LARGE SCALE GENOMIC DNA]</scope>
    <source>
        <strain evidence="2 3">MUSC 117</strain>
    </source>
</reference>
<evidence type="ECO:0000313" key="3">
    <source>
        <dbReference type="Proteomes" id="UP000030982"/>
    </source>
</evidence>
<evidence type="ECO:0000256" key="1">
    <source>
        <dbReference type="SAM" id="Phobius"/>
    </source>
</evidence>
<keyword evidence="3" id="KW-1185">Reference proteome</keyword>
<feature type="transmembrane region" description="Helical" evidence="1">
    <location>
        <begin position="36"/>
        <end position="61"/>
    </location>
</feature>
<dbReference type="Proteomes" id="UP000030982">
    <property type="component" value="Unassembled WGS sequence"/>
</dbReference>